<dbReference type="OrthoDB" id="2444310at2759"/>
<evidence type="ECO:0000313" key="2">
    <source>
        <dbReference type="EMBL" id="RIA94884.1"/>
    </source>
</evidence>
<dbReference type="AlphaFoldDB" id="A0A397TJ47"/>
<reference evidence="2 3" key="1">
    <citation type="submission" date="2018-06" db="EMBL/GenBank/DDBJ databases">
        <title>Comparative genomics reveals the genomic features of Rhizophagus irregularis, R. cerebriforme, R. diaphanum and Gigaspora rosea, and their symbiotic lifestyle signature.</title>
        <authorList>
            <person name="Morin E."/>
            <person name="San Clemente H."/>
            <person name="Chen E.C.H."/>
            <person name="De La Providencia I."/>
            <person name="Hainaut M."/>
            <person name="Kuo A."/>
            <person name="Kohler A."/>
            <person name="Murat C."/>
            <person name="Tang N."/>
            <person name="Roy S."/>
            <person name="Loubradou J."/>
            <person name="Henrissat B."/>
            <person name="Grigoriev I.V."/>
            <person name="Corradi N."/>
            <person name="Roux C."/>
            <person name="Martin F.M."/>
        </authorList>
    </citation>
    <scope>NUCLEOTIDE SEQUENCE [LARGE SCALE GENOMIC DNA]</scope>
    <source>
        <strain evidence="2 3">DAOM 227022</strain>
    </source>
</reference>
<sequence length="107" mass="12292">MVYIYVNIIRSRKTLLCGKILFGPILGWLPPSGGSEYSFVEWDENIRRPLELLLDTTSVWNSSKNTSTRSERPDYGLIINNVCPFRGEEKSPSNNEDPNSELRKEIE</sequence>
<name>A0A397TJ47_9GLOM</name>
<dbReference type="EMBL" id="QKYT01000071">
    <property type="protein sequence ID" value="RIA94884.1"/>
    <property type="molecule type" value="Genomic_DNA"/>
</dbReference>
<protein>
    <submittedName>
        <fullName evidence="2">Uncharacterized protein</fullName>
    </submittedName>
</protein>
<evidence type="ECO:0000256" key="1">
    <source>
        <dbReference type="SAM" id="MobiDB-lite"/>
    </source>
</evidence>
<keyword evidence="3" id="KW-1185">Reference proteome</keyword>
<proteinExistence type="predicted"/>
<organism evidence="2 3">
    <name type="scientific">Glomus cerebriforme</name>
    <dbReference type="NCBI Taxonomy" id="658196"/>
    <lineage>
        <taxon>Eukaryota</taxon>
        <taxon>Fungi</taxon>
        <taxon>Fungi incertae sedis</taxon>
        <taxon>Mucoromycota</taxon>
        <taxon>Glomeromycotina</taxon>
        <taxon>Glomeromycetes</taxon>
        <taxon>Glomerales</taxon>
        <taxon>Glomeraceae</taxon>
        <taxon>Glomus</taxon>
    </lineage>
</organism>
<accession>A0A397TJ47</accession>
<dbReference type="Proteomes" id="UP000265703">
    <property type="component" value="Unassembled WGS sequence"/>
</dbReference>
<gene>
    <name evidence="2" type="ORF">C1645_734440</name>
</gene>
<feature type="region of interest" description="Disordered" evidence="1">
    <location>
        <begin position="85"/>
        <end position="107"/>
    </location>
</feature>
<comment type="caution">
    <text evidence="2">The sequence shown here is derived from an EMBL/GenBank/DDBJ whole genome shotgun (WGS) entry which is preliminary data.</text>
</comment>
<evidence type="ECO:0000313" key="3">
    <source>
        <dbReference type="Proteomes" id="UP000265703"/>
    </source>
</evidence>